<name>A0A9D4CNM3_DREPO</name>
<comment type="caution">
    <text evidence="2">The sequence shown here is derived from an EMBL/GenBank/DDBJ whole genome shotgun (WGS) entry which is preliminary data.</text>
</comment>
<accession>A0A9D4CNM3</accession>
<sequence length="51" mass="6071">MTKLIRITGSRRSSKHLMIWICLMTLTLMTLRTRKGRTRSLLWMMALVSLY</sequence>
<dbReference type="EMBL" id="JAIWYP010000012">
    <property type="protein sequence ID" value="KAH3728764.1"/>
    <property type="molecule type" value="Genomic_DNA"/>
</dbReference>
<evidence type="ECO:0000313" key="2">
    <source>
        <dbReference type="EMBL" id="KAH3728764.1"/>
    </source>
</evidence>
<keyword evidence="1" id="KW-0812">Transmembrane</keyword>
<dbReference type="AlphaFoldDB" id="A0A9D4CNM3"/>
<keyword evidence="1" id="KW-1133">Transmembrane helix</keyword>
<evidence type="ECO:0000256" key="1">
    <source>
        <dbReference type="SAM" id="Phobius"/>
    </source>
</evidence>
<dbReference type="Proteomes" id="UP000828390">
    <property type="component" value="Unassembled WGS sequence"/>
</dbReference>
<organism evidence="2 3">
    <name type="scientific">Dreissena polymorpha</name>
    <name type="common">Zebra mussel</name>
    <name type="synonym">Mytilus polymorpha</name>
    <dbReference type="NCBI Taxonomy" id="45954"/>
    <lineage>
        <taxon>Eukaryota</taxon>
        <taxon>Metazoa</taxon>
        <taxon>Spiralia</taxon>
        <taxon>Lophotrochozoa</taxon>
        <taxon>Mollusca</taxon>
        <taxon>Bivalvia</taxon>
        <taxon>Autobranchia</taxon>
        <taxon>Heteroconchia</taxon>
        <taxon>Euheterodonta</taxon>
        <taxon>Imparidentia</taxon>
        <taxon>Neoheterodontei</taxon>
        <taxon>Myida</taxon>
        <taxon>Dreissenoidea</taxon>
        <taxon>Dreissenidae</taxon>
        <taxon>Dreissena</taxon>
    </lineage>
</organism>
<keyword evidence="1" id="KW-0472">Membrane</keyword>
<proteinExistence type="predicted"/>
<reference evidence="2" key="1">
    <citation type="journal article" date="2019" name="bioRxiv">
        <title>The Genome of the Zebra Mussel, Dreissena polymorpha: A Resource for Invasive Species Research.</title>
        <authorList>
            <person name="McCartney M.A."/>
            <person name="Auch B."/>
            <person name="Kono T."/>
            <person name="Mallez S."/>
            <person name="Zhang Y."/>
            <person name="Obille A."/>
            <person name="Becker A."/>
            <person name="Abrahante J.E."/>
            <person name="Garbe J."/>
            <person name="Badalamenti J.P."/>
            <person name="Herman A."/>
            <person name="Mangelson H."/>
            <person name="Liachko I."/>
            <person name="Sullivan S."/>
            <person name="Sone E.D."/>
            <person name="Koren S."/>
            <person name="Silverstein K.A.T."/>
            <person name="Beckman K.B."/>
            <person name="Gohl D.M."/>
        </authorList>
    </citation>
    <scope>NUCLEOTIDE SEQUENCE</scope>
    <source>
        <strain evidence="2">Duluth1</strain>
        <tissue evidence="2">Whole animal</tissue>
    </source>
</reference>
<gene>
    <name evidence="2" type="ORF">DPMN_054725</name>
</gene>
<protein>
    <submittedName>
        <fullName evidence="2">Uncharacterized protein</fullName>
    </submittedName>
</protein>
<reference evidence="2" key="2">
    <citation type="submission" date="2020-11" db="EMBL/GenBank/DDBJ databases">
        <authorList>
            <person name="McCartney M.A."/>
            <person name="Auch B."/>
            <person name="Kono T."/>
            <person name="Mallez S."/>
            <person name="Becker A."/>
            <person name="Gohl D.M."/>
            <person name="Silverstein K.A.T."/>
            <person name="Koren S."/>
            <person name="Bechman K.B."/>
            <person name="Herman A."/>
            <person name="Abrahante J.E."/>
            <person name="Garbe J."/>
        </authorList>
    </citation>
    <scope>NUCLEOTIDE SEQUENCE</scope>
    <source>
        <strain evidence="2">Duluth1</strain>
        <tissue evidence="2">Whole animal</tissue>
    </source>
</reference>
<feature type="transmembrane region" description="Helical" evidence="1">
    <location>
        <begin position="17"/>
        <end position="34"/>
    </location>
</feature>
<keyword evidence="3" id="KW-1185">Reference proteome</keyword>
<evidence type="ECO:0000313" key="3">
    <source>
        <dbReference type="Proteomes" id="UP000828390"/>
    </source>
</evidence>